<dbReference type="WBParaSite" id="jg13564">
    <property type="protein sequence ID" value="jg13564"/>
    <property type="gene ID" value="jg13564"/>
</dbReference>
<feature type="domain" description="MULE transposase" evidence="1">
    <location>
        <begin position="2"/>
        <end position="91"/>
    </location>
</feature>
<evidence type="ECO:0000313" key="2">
    <source>
        <dbReference type="Proteomes" id="UP000887574"/>
    </source>
</evidence>
<evidence type="ECO:0000313" key="3">
    <source>
        <dbReference type="WBParaSite" id="jg13564"/>
    </source>
</evidence>
<dbReference type="InterPro" id="IPR018289">
    <property type="entry name" value="MULE_transposase_dom"/>
</dbReference>
<dbReference type="Proteomes" id="UP000887574">
    <property type="component" value="Unplaced"/>
</dbReference>
<sequence length="438" mass="50474">MLQVDGTYKTNWLGFLFCGFSDSNGKFFATFMALVSTETTWSYKCFLSAISSLGYAPELVMGDGDSKISAAVEETWEHVFRAMCFAHVMPNLDKKLRPKELKNVRKEIEGTYVFCSRRYRNQSFPSYSQISIMIAAETYFDVVGFMDLAGCRKLIMLSDTMSSVFIHQMKRVKEKRWLWLQYTLKKMQCTEFIYLREVLDQVRRYGHVNESAKGEIQWNFLFEEFSSCLAVIEELEEKLNTEIYRTKNLIDARKIDAKYGPNIQIMPVDTKFDMLNEIIASLHSNALEYDRKLAEKWGYNLNTVMACAETILRSIQRSVNTEIKHFSSFRGIATRKSSNSGPLRIDGPSNSDVVQNYDSRSQHISSTQGPASYVINSTAMTFAFEKNSCTHIIEMNNQKLEHEIYQGKVIIWSVSAIDARWLDLTYDSQINGWHSTQS</sequence>
<dbReference type="AlphaFoldDB" id="A0A915CYB4"/>
<reference evidence="3" key="1">
    <citation type="submission" date="2022-11" db="UniProtKB">
        <authorList>
            <consortium name="WormBaseParasite"/>
        </authorList>
    </citation>
    <scope>IDENTIFICATION</scope>
</reference>
<keyword evidence="2" id="KW-1185">Reference proteome</keyword>
<protein>
    <submittedName>
        <fullName evidence="3">MULE transposase domain-containing protein</fullName>
    </submittedName>
</protein>
<proteinExistence type="predicted"/>
<evidence type="ECO:0000259" key="1">
    <source>
        <dbReference type="Pfam" id="PF10551"/>
    </source>
</evidence>
<name>A0A915CYB4_9BILA</name>
<accession>A0A915CYB4</accession>
<organism evidence="2 3">
    <name type="scientific">Ditylenchus dipsaci</name>
    <dbReference type="NCBI Taxonomy" id="166011"/>
    <lineage>
        <taxon>Eukaryota</taxon>
        <taxon>Metazoa</taxon>
        <taxon>Ecdysozoa</taxon>
        <taxon>Nematoda</taxon>
        <taxon>Chromadorea</taxon>
        <taxon>Rhabditida</taxon>
        <taxon>Tylenchina</taxon>
        <taxon>Tylenchomorpha</taxon>
        <taxon>Sphaerularioidea</taxon>
        <taxon>Anguinidae</taxon>
        <taxon>Anguininae</taxon>
        <taxon>Ditylenchus</taxon>
    </lineage>
</organism>
<dbReference type="Pfam" id="PF10551">
    <property type="entry name" value="MULE"/>
    <property type="match status" value="1"/>
</dbReference>